<dbReference type="GO" id="GO:0004674">
    <property type="term" value="F:protein serine/threonine kinase activity"/>
    <property type="evidence" value="ECO:0007669"/>
    <property type="project" value="TreeGrafter"/>
</dbReference>
<organism evidence="2 3">
    <name type="scientific">Rhizophagus clarus</name>
    <dbReference type="NCBI Taxonomy" id="94130"/>
    <lineage>
        <taxon>Eukaryota</taxon>
        <taxon>Fungi</taxon>
        <taxon>Fungi incertae sedis</taxon>
        <taxon>Mucoromycota</taxon>
        <taxon>Glomeromycotina</taxon>
        <taxon>Glomeromycetes</taxon>
        <taxon>Glomerales</taxon>
        <taxon>Glomeraceae</taxon>
        <taxon>Rhizophagus</taxon>
    </lineage>
</organism>
<dbReference type="Gene3D" id="1.10.510.10">
    <property type="entry name" value="Transferase(Phosphotransferase) domain 1"/>
    <property type="match status" value="1"/>
</dbReference>
<accession>A0A8H3QMR4</accession>
<dbReference type="PANTHER" id="PTHR44329">
    <property type="entry name" value="SERINE/THREONINE-PROTEIN KINASE TNNI3K-RELATED"/>
    <property type="match status" value="1"/>
</dbReference>
<dbReference type="GO" id="GO:0005524">
    <property type="term" value="F:ATP binding"/>
    <property type="evidence" value="ECO:0007669"/>
    <property type="project" value="InterPro"/>
</dbReference>
<name>A0A8H3QMR4_9GLOM</name>
<dbReference type="PROSITE" id="PS50011">
    <property type="entry name" value="PROTEIN_KINASE_DOM"/>
    <property type="match status" value="1"/>
</dbReference>
<dbReference type="InterPro" id="IPR051681">
    <property type="entry name" value="Ser/Thr_Kinases-Pseudokinases"/>
</dbReference>
<dbReference type="PRINTS" id="PR00109">
    <property type="entry name" value="TYRKINASE"/>
</dbReference>
<keyword evidence="2" id="KW-0418">Kinase</keyword>
<sequence length="328" mass="37857">MQAHRGVTEYGITELRIGDHYADKIKILLDGGKIYCYGSQDFKILRETICFGGSASVYAAKWKNTSTIYAIKKFVDNKEIDLTNIANSHKNIIQFHGITKFDDEEKYSLVLEYADGGTLRDYLRNDTITFKWKDQLKFAKEIASAILWLHDDRGIVHGDLHPNNILMHQNTIKLADFGRSSLKESDCDNNTEVWGVMPYVDPKAFDQETSYKMNEKSDIYCLGFLFWELTSRKSPFDGLRDCDITLKILSGVRENPVSNTNGEFIKLYQKCWKYEPDERPNISQVNSELHNIDSNNNNTSTFLYSKKSEESKRTHSCQIDFNKICQQD</sequence>
<dbReference type="InterPro" id="IPR000719">
    <property type="entry name" value="Prot_kinase_dom"/>
</dbReference>
<proteinExistence type="predicted"/>
<keyword evidence="2" id="KW-0808">Transferase</keyword>
<comment type="caution">
    <text evidence="2">The sequence shown here is derived from an EMBL/GenBank/DDBJ whole genome shotgun (WGS) entry which is preliminary data.</text>
</comment>
<reference evidence="2" key="1">
    <citation type="submission" date="2019-10" db="EMBL/GenBank/DDBJ databases">
        <title>Conservation and host-specific expression of non-tandemly repeated heterogenous ribosome RNA gene in arbuscular mycorrhizal fungi.</title>
        <authorList>
            <person name="Maeda T."/>
            <person name="Kobayashi Y."/>
            <person name="Nakagawa T."/>
            <person name="Ezawa T."/>
            <person name="Yamaguchi K."/>
            <person name="Bino T."/>
            <person name="Nishimoto Y."/>
            <person name="Shigenobu S."/>
            <person name="Kawaguchi M."/>
        </authorList>
    </citation>
    <scope>NUCLEOTIDE SEQUENCE</scope>
    <source>
        <strain evidence="2">HR1</strain>
    </source>
</reference>
<evidence type="ECO:0000259" key="1">
    <source>
        <dbReference type="PROSITE" id="PS50011"/>
    </source>
</evidence>
<gene>
    <name evidence="2" type="ORF">RCL2_001223600</name>
</gene>
<dbReference type="EMBL" id="BLAL01000088">
    <property type="protein sequence ID" value="GES85146.1"/>
    <property type="molecule type" value="Genomic_DNA"/>
</dbReference>
<dbReference type="OrthoDB" id="2337825at2759"/>
<dbReference type="Proteomes" id="UP000615446">
    <property type="component" value="Unassembled WGS sequence"/>
</dbReference>
<protein>
    <submittedName>
        <fullName evidence="2">Kinase-like domain-containing protein</fullName>
    </submittedName>
</protein>
<evidence type="ECO:0000313" key="2">
    <source>
        <dbReference type="EMBL" id="GES85146.1"/>
    </source>
</evidence>
<feature type="domain" description="Protein kinase" evidence="1">
    <location>
        <begin position="43"/>
        <end position="303"/>
    </location>
</feature>
<evidence type="ECO:0000313" key="3">
    <source>
        <dbReference type="Proteomes" id="UP000615446"/>
    </source>
</evidence>
<dbReference type="InterPro" id="IPR011009">
    <property type="entry name" value="Kinase-like_dom_sf"/>
</dbReference>
<dbReference type="SUPFAM" id="SSF56112">
    <property type="entry name" value="Protein kinase-like (PK-like)"/>
    <property type="match status" value="1"/>
</dbReference>
<dbReference type="InterPro" id="IPR001245">
    <property type="entry name" value="Ser-Thr/Tyr_kinase_cat_dom"/>
</dbReference>
<dbReference type="AlphaFoldDB" id="A0A8H3QMR4"/>
<dbReference type="Pfam" id="PF00069">
    <property type="entry name" value="Pkinase"/>
    <property type="match status" value="1"/>
</dbReference>